<sequence length="296" mass="32573">MHQSEDYSLDDLMKHLHIEEETRIRDKRAKVGLSVHHVSAGGSSHKGKFGGQNKKTLGPKKQSFKKPSHLNPNLKPKRVGPCHVCGETGHYARECKDRKSGPVVHAVEQLTDMVESVNLGEIFMISSLNRALCARGWFIDNGATVHVCGQKESFHTYHLTPPRTVVVCTDGHRAEVLGRGDTLIQHTRGECVTLRDILHVPTISKGLVYADKFDKGGFKMELEVGRIVITKGRRYVGRANTCLGMYRFCLSDEGSVHGPSVESSGAGVASASSVACVTSGFPRYIIYSLFWRDSAS</sequence>
<dbReference type="PANTHER" id="PTHR47592:SF30">
    <property type="entry name" value="CCHC-TYPE DOMAIN-CONTAINING PROTEIN"/>
    <property type="match status" value="1"/>
</dbReference>
<evidence type="ECO:0000256" key="1">
    <source>
        <dbReference type="PROSITE-ProRule" id="PRU00047"/>
    </source>
</evidence>
<comment type="caution">
    <text evidence="4">The sequence shown here is derived from an EMBL/GenBank/DDBJ whole genome shotgun (WGS) entry which is preliminary data.</text>
</comment>
<dbReference type="Pfam" id="PF22936">
    <property type="entry name" value="Pol_BBD"/>
    <property type="match status" value="1"/>
</dbReference>
<keyword evidence="1" id="KW-0863">Zinc-finger</keyword>
<evidence type="ECO:0000313" key="4">
    <source>
        <dbReference type="EMBL" id="KAJ0187483.1"/>
    </source>
</evidence>
<evidence type="ECO:0000313" key="5">
    <source>
        <dbReference type="Proteomes" id="UP000235145"/>
    </source>
</evidence>
<dbReference type="Pfam" id="PF00098">
    <property type="entry name" value="zf-CCHC"/>
    <property type="match status" value="1"/>
</dbReference>
<dbReference type="EMBL" id="NBSK02000009">
    <property type="protein sequence ID" value="KAJ0187483.1"/>
    <property type="molecule type" value="Genomic_DNA"/>
</dbReference>
<accession>A0A9R1UHW9</accession>
<dbReference type="GO" id="GO:0008270">
    <property type="term" value="F:zinc ion binding"/>
    <property type="evidence" value="ECO:0007669"/>
    <property type="project" value="UniProtKB-KW"/>
</dbReference>
<gene>
    <name evidence="4" type="ORF">LSAT_V11C900478910</name>
</gene>
<keyword evidence="1" id="KW-0479">Metal-binding</keyword>
<dbReference type="InterPro" id="IPR054722">
    <property type="entry name" value="PolX-like_BBD"/>
</dbReference>
<dbReference type="GO" id="GO:0003676">
    <property type="term" value="F:nucleic acid binding"/>
    <property type="evidence" value="ECO:0007669"/>
    <property type="project" value="InterPro"/>
</dbReference>
<dbReference type="InterPro" id="IPR036875">
    <property type="entry name" value="Znf_CCHC_sf"/>
</dbReference>
<dbReference type="AlphaFoldDB" id="A0A9R1UHW9"/>
<evidence type="ECO:0000259" key="3">
    <source>
        <dbReference type="PROSITE" id="PS50158"/>
    </source>
</evidence>
<dbReference type="Gene3D" id="4.10.60.10">
    <property type="entry name" value="Zinc finger, CCHC-type"/>
    <property type="match status" value="1"/>
</dbReference>
<feature type="domain" description="CCHC-type" evidence="3">
    <location>
        <begin position="82"/>
        <end position="97"/>
    </location>
</feature>
<protein>
    <recommendedName>
        <fullName evidence="3">CCHC-type domain-containing protein</fullName>
    </recommendedName>
</protein>
<dbReference type="PROSITE" id="PS50158">
    <property type="entry name" value="ZF_CCHC"/>
    <property type="match status" value="1"/>
</dbReference>
<evidence type="ECO:0000256" key="2">
    <source>
        <dbReference type="SAM" id="MobiDB-lite"/>
    </source>
</evidence>
<dbReference type="SMART" id="SM00343">
    <property type="entry name" value="ZnF_C2HC"/>
    <property type="match status" value="1"/>
</dbReference>
<feature type="region of interest" description="Disordered" evidence="2">
    <location>
        <begin position="38"/>
        <end position="75"/>
    </location>
</feature>
<organism evidence="4 5">
    <name type="scientific">Lactuca sativa</name>
    <name type="common">Garden lettuce</name>
    <dbReference type="NCBI Taxonomy" id="4236"/>
    <lineage>
        <taxon>Eukaryota</taxon>
        <taxon>Viridiplantae</taxon>
        <taxon>Streptophyta</taxon>
        <taxon>Embryophyta</taxon>
        <taxon>Tracheophyta</taxon>
        <taxon>Spermatophyta</taxon>
        <taxon>Magnoliopsida</taxon>
        <taxon>eudicotyledons</taxon>
        <taxon>Gunneridae</taxon>
        <taxon>Pentapetalae</taxon>
        <taxon>asterids</taxon>
        <taxon>campanulids</taxon>
        <taxon>Asterales</taxon>
        <taxon>Asteraceae</taxon>
        <taxon>Cichorioideae</taxon>
        <taxon>Cichorieae</taxon>
        <taxon>Lactucinae</taxon>
        <taxon>Lactuca</taxon>
    </lineage>
</organism>
<dbReference type="InterPro" id="IPR001878">
    <property type="entry name" value="Znf_CCHC"/>
</dbReference>
<keyword evidence="1" id="KW-0862">Zinc</keyword>
<proteinExistence type="predicted"/>
<keyword evidence="5" id="KW-1185">Reference proteome</keyword>
<dbReference type="SUPFAM" id="SSF57756">
    <property type="entry name" value="Retrovirus zinc finger-like domains"/>
    <property type="match status" value="1"/>
</dbReference>
<reference evidence="4 5" key="1">
    <citation type="journal article" date="2017" name="Nat. Commun.">
        <title>Genome assembly with in vitro proximity ligation data and whole-genome triplication in lettuce.</title>
        <authorList>
            <person name="Reyes-Chin-Wo S."/>
            <person name="Wang Z."/>
            <person name="Yang X."/>
            <person name="Kozik A."/>
            <person name="Arikit S."/>
            <person name="Song C."/>
            <person name="Xia L."/>
            <person name="Froenicke L."/>
            <person name="Lavelle D.O."/>
            <person name="Truco M.J."/>
            <person name="Xia R."/>
            <person name="Zhu S."/>
            <person name="Xu C."/>
            <person name="Xu H."/>
            <person name="Xu X."/>
            <person name="Cox K."/>
            <person name="Korf I."/>
            <person name="Meyers B.C."/>
            <person name="Michelmore R.W."/>
        </authorList>
    </citation>
    <scope>NUCLEOTIDE SEQUENCE [LARGE SCALE GENOMIC DNA]</scope>
    <source>
        <strain evidence="5">cv. Salinas</strain>
        <tissue evidence="4">Seedlings</tissue>
    </source>
</reference>
<name>A0A9R1UHW9_LACSA</name>
<dbReference type="PANTHER" id="PTHR47592">
    <property type="entry name" value="PBF68 PROTEIN"/>
    <property type="match status" value="1"/>
</dbReference>
<dbReference type="Proteomes" id="UP000235145">
    <property type="component" value="Unassembled WGS sequence"/>
</dbReference>